<dbReference type="InterPro" id="IPR003599">
    <property type="entry name" value="Ig_sub"/>
</dbReference>
<keyword evidence="5" id="KW-1185">Reference proteome</keyword>
<sequence>MCDAKNGTEVWKPIDALNIDRTDQSLLSPDEQKSYELIVKNLDNSKSFKFRVIAVNSIGPGKPSRSSQPVTPGIEVNIIRPLNNVCFDEIPKSGTKVELECELSQSNCRVNWLYNGKPIVLGKKYDFSPEGNVYRLIINDITLEDMGVYELNYKKLKTQCKVEAKIPPTLLEDTEESHTRRINVGSNCVFEVPFKAYPKPTIKWLAQNIPITDKTKRYQVDIVAGLTSLSIQRVQNDDTGQLIVIIENEHGKLTWKCELIVIDKPKPVENLTVEPSIDRLHMIMNWKPPRKDLNNPITHYELEYRNSKNRSWQTFKNGPLDIDDLYKIPNNLTKFEIKITEKETANSLAPNTDYYFRIIVVNEVGKKPPKLKYDKTLETCKTTTGQKHSIPVSVEGEPSPQIDWKFIPDGHPSDERNSLPSDAQTEASGPDQDGVNKIALKFRKISRSCGGTYILTAVNNCGEARAEFHVTVLGLPSAPQNLIATNLSKTSIRLNWSPPTDTGGSQILNYVIEQAVVKSNLATPSSVGYWEPVTRNLPVHEASDGSTGYIYDIINLASEKYMLFRVAAQNKQGIGEFETITSPLLVTSPHNLPGPPKDLNGTTDKDGQVHLEWKPPQHDGGAKIMNYIIEKCLSLKDANWSEIKLPDSPNTMRIIPNLRDGICYFRVSAVNDAGKGSPSNIIDVDVKKGSDKPDQPGQPTVEVIADGAVQLRWSQPLNEGTGGPIKGYEVQICEVGSIKWKPSSSDLCSVNEIRLTGLNPAQDYLFRVIAVNDAGLSLPSEHSRPIRPATDVDFVRPLENQSITELPSDVVFECELSRPGMTLIWSKDGRDLNLSSRCVYSVIGEGDKAFCIHRLTLIKVSPDEQGVYNARLVTGKKTEAILTIECPPKILYDGPLEIQLLSGKSTVIEVPYTGAPFPDVNWSFNHGPLPIGAKRESPIASVDTVYGLTCLRLRHVTGEITGNYKLLISNELGKATLELIVKVLDVPGPVRQLKATVQNQPSGTASLTWQAPKEEGGSPIIGYLVEKREANKRSWTPFGSQVKELSCVVDGLTTNTGYFFRVMAQNISGCSEPTETDISVVIPCLTKPPSAPGTPEASDIGTDSCRVSWEPPSSDGGARLTFYHLEKRANLKGNWVRACADKLPILTNEVKSTYVTKVTGLVPDNVYEFRVAAENADFMVGEYSNSSHRISTQLPFSVPGKPSRPEIQNITETTIGLAWKAPYDDGGDLVKKYVVQYKTTSSSEWKTVSEMPVDLEFTVAHLQSDEQYEFRVAAINSAGQGPWSDTSEPCNPAKAIGKYINMFIYRLRLMRL</sequence>
<dbReference type="Pfam" id="PF07679">
    <property type="entry name" value="I-set"/>
    <property type="match status" value="3"/>
</dbReference>
<evidence type="ECO:0000256" key="1">
    <source>
        <dbReference type="ARBA" id="ARBA00022737"/>
    </source>
</evidence>
<evidence type="ECO:0000256" key="2">
    <source>
        <dbReference type="ARBA" id="ARBA00023319"/>
    </source>
</evidence>
<dbReference type="InterPro" id="IPR036179">
    <property type="entry name" value="Ig-like_dom_sf"/>
</dbReference>
<protein>
    <submittedName>
        <fullName evidence="4">Uncharacterized protein</fullName>
    </submittedName>
</protein>
<accession>A0A183P1D2</accession>
<proteinExistence type="predicted"/>
<dbReference type="PROSITE" id="PS50853">
    <property type="entry name" value="FN3"/>
    <property type="match status" value="7"/>
</dbReference>
<dbReference type="SUPFAM" id="SSF48726">
    <property type="entry name" value="Immunoglobulin"/>
    <property type="match status" value="5"/>
</dbReference>
<organism evidence="4 5">
    <name type="scientific">Schistosoma mattheei</name>
    <dbReference type="NCBI Taxonomy" id="31246"/>
    <lineage>
        <taxon>Eukaryota</taxon>
        <taxon>Metazoa</taxon>
        <taxon>Spiralia</taxon>
        <taxon>Lophotrochozoa</taxon>
        <taxon>Platyhelminthes</taxon>
        <taxon>Trematoda</taxon>
        <taxon>Digenea</taxon>
        <taxon>Strigeidida</taxon>
        <taxon>Schistosomatoidea</taxon>
        <taxon>Schistosomatidae</taxon>
        <taxon>Schistosoma</taxon>
    </lineage>
</organism>
<dbReference type="SMART" id="SM00060">
    <property type="entry name" value="FN3"/>
    <property type="match status" value="7"/>
</dbReference>
<dbReference type="Proteomes" id="UP000269396">
    <property type="component" value="Unassembled WGS sequence"/>
</dbReference>
<feature type="compositionally biased region" description="Polar residues" evidence="3">
    <location>
        <begin position="418"/>
        <end position="427"/>
    </location>
</feature>
<dbReference type="CDD" id="cd00063">
    <property type="entry name" value="FN3"/>
    <property type="match status" value="8"/>
</dbReference>
<dbReference type="InterPro" id="IPR013783">
    <property type="entry name" value="Ig-like_fold"/>
</dbReference>
<dbReference type="Gene3D" id="2.60.40.10">
    <property type="entry name" value="Immunoglobulins"/>
    <property type="match status" value="13"/>
</dbReference>
<dbReference type="EMBL" id="UZAL01028734">
    <property type="protein sequence ID" value="VDP43317.1"/>
    <property type="molecule type" value="Genomic_DNA"/>
</dbReference>
<dbReference type="InterPro" id="IPR007110">
    <property type="entry name" value="Ig-like_dom"/>
</dbReference>
<evidence type="ECO:0000256" key="3">
    <source>
        <dbReference type="SAM" id="MobiDB-lite"/>
    </source>
</evidence>
<dbReference type="SUPFAM" id="SSF49265">
    <property type="entry name" value="Fibronectin type III"/>
    <property type="match status" value="4"/>
</dbReference>
<dbReference type="InterPro" id="IPR003961">
    <property type="entry name" value="FN3_dom"/>
</dbReference>
<dbReference type="PROSITE" id="PS50835">
    <property type="entry name" value="IG_LIKE"/>
    <property type="match status" value="1"/>
</dbReference>
<evidence type="ECO:0000313" key="5">
    <source>
        <dbReference type="Proteomes" id="UP000269396"/>
    </source>
</evidence>
<dbReference type="STRING" id="31246.A0A183P1D2"/>
<keyword evidence="1" id="KW-0677">Repeat</keyword>
<dbReference type="CDD" id="cd00096">
    <property type="entry name" value="Ig"/>
    <property type="match status" value="1"/>
</dbReference>
<dbReference type="FunFam" id="2.60.40.10:FF:000160">
    <property type="entry name" value="Titin a"/>
    <property type="match status" value="1"/>
</dbReference>
<keyword evidence="2" id="KW-0393">Immunoglobulin domain</keyword>
<dbReference type="SMART" id="SM00409">
    <property type="entry name" value="IG"/>
    <property type="match status" value="5"/>
</dbReference>
<dbReference type="PANTHER" id="PTHR14340">
    <property type="entry name" value="MICROFIBRIL-ASSOCIATED GLYCOPROTEIN 3"/>
    <property type="match status" value="1"/>
</dbReference>
<dbReference type="InterPro" id="IPR036116">
    <property type="entry name" value="FN3_sf"/>
</dbReference>
<feature type="region of interest" description="Disordered" evidence="3">
    <location>
        <begin position="384"/>
        <end position="433"/>
    </location>
</feature>
<evidence type="ECO:0000313" key="4">
    <source>
        <dbReference type="EMBL" id="VDP43317.1"/>
    </source>
</evidence>
<feature type="compositionally biased region" description="Basic and acidic residues" evidence="3">
    <location>
        <begin position="406"/>
        <end position="417"/>
    </location>
</feature>
<gene>
    <name evidence="4" type="ORF">SMTD_LOCUS8168</name>
</gene>
<dbReference type="PANTHER" id="PTHR14340:SF13">
    <property type="entry name" value="TITIN"/>
    <property type="match status" value="1"/>
</dbReference>
<dbReference type="PRINTS" id="PR00014">
    <property type="entry name" value="FNTYPEIII"/>
</dbReference>
<dbReference type="Pfam" id="PF00041">
    <property type="entry name" value="fn3"/>
    <property type="match status" value="7"/>
</dbReference>
<name>A0A183P1D2_9TREM</name>
<dbReference type="InterPro" id="IPR013098">
    <property type="entry name" value="Ig_I-set"/>
</dbReference>
<reference evidence="4 5" key="1">
    <citation type="submission" date="2018-11" db="EMBL/GenBank/DDBJ databases">
        <authorList>
            <consortium name="Pathogen Informatics"/>
        </authorList>
    </citation>
    <scope>NUCLEOTIDE SEQUENCE [LARGE SCALE GENOMIC DNA]</scope>
    <source>
        <strain>Denwood</strain>
        <strain evidence="5">Zambia</strain>
    </source>
</reference>